<dbReference type="InterPro" id="IPR036188">
    <property type="entry name" value="FAD/NAD-bd_sf"/>
</dbReference>
<dbReference type="Gene3D" id="3.50.50.60">
    <property type="entry name" value="FAD/NAD(P)-binding domain"/>
    <property type="match status" value="1"/>
</dbReference>
<sequence>MGASTGFPVIDVDVLISGAGPAGASLACFLAFHGITGMMISHASSTSETPRANYTNMAAFECLRDIGLEYDARKVAHSIAEYSTYQRICKTMAGEELSRAYTFGNDPKRKGEYAEASPCEMASLPQSRLEPILLRYATQNGFRHRFDTKLLSFTQKQETDRVESIIEDLITGQKTMVRSRYLCGADGAGSRIVRELQLPLHKLPGGGLSINLLVEADMSHLMKTSPGLLHILTRPDKPQPYFGLLGLARFITPWTEWVIVLIAHPTITKIEASVPEIMARARELIGDDSIELKLKNMSIWKTNECYAEQYSKGRVHCLGDAVHRHPPHNGLGSNTCIQDAYNLAWKMAYVLQGRADHSLLSTYNDERQPIGKYIVGRANDTARLHLSLYKVLGLLDPDFERKQQIHAQFEEDSPEGDQRRNAFRKAIRALDEERHGLGGEMNQWYKSTAVYRDDETEEPQIPATEHERTLHHVESTYPGYRVPHAWLSRLTKRIGPRPAMVSTRDLCGHGIFTILTGIGGKPMWASAAAQASEKTGVEIKVYSIGWGQDYEDTFFSWFDKRCIDEKGAVFVRPDRTVAWRCKTVPVDEKACADKLMLVLKRVLGFKERGADEDSVDGLTDGHINGRKDGPRAKADNE</sequence>
<dbReference type="AlphaFoldDB" id="A0AA39V5T0"/>
<organism evidence="6 7">
    <name type="scientific">Cladonia borealis</name>
    <dbReference type="NCBI Taxonomy" id="184061"/>
    <lineage>
        <taxon>Eukaryota</taxon>
        <taxon>Fungi</taxon>
        <taxon>Dikarya</taxon>
        <taxon>Ascomycota</taxon>
        <taxon>Pezizomycotina</taxon>
        <taxon>Lecanoromycetes</taxon>
        <taxon>OSLEUM clade</taxon>
        <taxon>Lecanoromycetidae</taxon>
        <taxon>Lecanorales</taxon>
        <taxon>Lecanorineae</taxon>
        <taxon>Cladoniaceae</taxon>
        <taxon>Cladonia</taxon>
    </lineage>
</organism>
<keyword evidence="7" id="KW-1185">Reference proteome</keyword>
<reference evidence="6" key="1">
    <citation type="submission" date="2023-03" db="EMBL/GenBank/DDBJ databases">
        <title>Complete genome of Cladonia borealis.</title>
        <authorList>
            <person name="Park H."/>
        </authorList>
    </citation>
    <scope>NUCLEOTIDE SEQUENCE</scope>
    <source>
        <strain evidence="6">ANT050790</strain>
    </source>
</reference>
<dbReference type="GO" id="GO:0071949">
    <property type="term" value="F:FAD binding"/>
    <property type="evidence" value="ECO:0007669"/>
    <property type="project" value="InterPro"/>
</dbReference>
<dbReference type="Gene3D" id="3.40.30.120">
    <property type="match status" value="1"/>
</dbReference>
<feature type="compositionally biased region" description="Basic and acidic residues" evidence="4">
    <location>
        <begin position="623"/>
        <end position="637"/>
    </location>
</feature>
<dbReference type="EMBL" id="JAFEKC020000027">
    <property type="protein sequence ID" value="KAK0506865.1"/>
    <property type="molecule type" value="Genomic_DNA"/>
</dbReference>
<evidence type="ECO:0000259" key="5">
    <source>
        <dbReference type="Pfam" id="PF01494"/>
    </source>
</evidence>
<dbReference type="Proteomes" id="UP001166286">
    <property type="component" value="Unassembled WGS sequence"/>
</dbReference>
<evidence type="ECO:0000256" key="3">
    <source>
        <dbReference type="ARBA" id="ARBA00023002"/>
    </source>
</evidence>
<keyword evidence="2" id="KW-0274">FAD</keyword>
<dbReference type="SUPFAM" id="SSF51905">
    <property type="entry name" value="FAD/NAD(P)-binding domain"/>
    <property type="match status" value="1"/>
</dbReference>
<proteinExistence type="predicted"/>
<evidence type="ECO:0000256" key="1">
    <source>
        <dbReference type="ARBA" id="ARBA00022630"/>
    </source>
</evidence>
<evidence type="ECO:0000313" key="7">
    <source>
        <dbReference type="Proteomes" id="UP001166286"/>
    </source>
</evidence>
<dbReference type="Gene3D" id="3.30.9.10">
    <property type="entry name" value="D-Amino Acid Oxidase, subunit A, domain 2"/>
    <property type="match status" value="1"/>
</dbReference>
<evidence type="ECO:0000256" key="2">
    <source>
        <dbReference type="ARBA" id="ARBA00022827"/>
    </source>
</evidence>
<comment type="caution">
    <text evidence="6">The sequence shown here is derived from an EMBL/GenBank/DDBJ whole genome shotgun (WGS) entry which is preliminary data.</text>
</comment>
<dbReference type="Pfam" id="PF01494">
    <property type="entry name" value="FAD_binding_3"/>
    <property type="match status" value="1"/>
</dbReference>
<gene>
    <name evidence="6" type="ORF">JMJ35_010719</name>
</gene>
<name>A0AA39V5T0_9LECA</name>
<accession>A0AA39V5T0</accession>
<dbReference type="InterPro" id="IPR002938">
    <property type="entry name" value="FAD-bd"/>
</dbReference>
<dbReference type="GO" id="GO:0016709">
    <property type="term" value="F:oxidoreductase activity, acting on paired donors, with incorporation or reduction of molecular oxygen, NAD(P)H as one donor, and incorporation of one atom of oxygen"/>
    <property type="evidence" value="ECO:0007669"/>
    <property type="project" value="UniProtKB-ARBA"/>
</dbReference>
<keyword evidence="1" id="KW-0285">Flavoprotein</keyword>
<dbReference type="PRINTS" id="PR00420">
    <property type="entry name" value="RNGMNOXGNASE"/>
</dbReference>
<dbReference type="InterPro" id="IPR050641">
    <property type="entry name" value="RIFMO-like"/>
</dbReference>
<dbReference type="PANTHER" id="PTHR43004">
    <property type="entry name" value="TRK SYSTEM POTASSIUM UPTAKE PROTEIN"/>
    <property type="match status" value="1"/>
</dbReference>
<feature type="domain" description="FAD-binding" evidence="5">
    <location>
        <begin position="11"/>
        <end position="376"/>
    </location>
</feature>
<protein>
    <recommendedName>
        <fullName evidence="5">FAD-binding domain-containing protein</fullName>
    </recommendedName>
</protein>
<feature type="region of interest" description="Disordered" evidence="4">
    <location>
        <begin position="610"/>
        <end position="637"/>
    </location>
</feature>
<evidence type="ECO:0000313" key="6">
    <source>
        <dbReference type="EMBL" id="KAK0506865.1"/>
    </source>
</evidence>
<dbReference type="Pfam" id="PF21274">
    <property type="entry name" value="Rng_hyd_C"/>
    <property type="match status" value="1"/>
</dbReference>
<keyword evidence="3" id="KW-0560">Oxidoreductase</keyword>
<dbReference type="PANTHER" id="PTHR43004:SF8">
    <property type="entry name" value="FAD-BINDING DOMAIN-CONTAINING PROTEIN-RELATED"/>
    <property type="match status" value="1"/>
</dbReference>
<evidence type="ECO:0000256" key="4">
    <source>
        <dbReference type="SAM" id="MobiDB-lite"/>
    </source>
</evidence>